<dbReference type="InterPro" id="IPR000717">
    <property type="entry name" value="PCI_dom"/>
</dbReference>
<dbReference type="GO" id="GO:0008180">
    <property type="term" value="C:COP9 signalosome"/>
    <property type="evidence" value="ECO:0007669"/>
    <property type="project" value="UniProtKB-KW"/>
</dbReference>
<dbReference type="Pfam" id="PF22241">
    <property type="entry name" value="PSMD12-CSN4_N"/>
    <property type="match status" value="1"/>
</dbReference>
<comment type="similarity">
    <text evidence="3">Belongs to the CSN4 family.</text>
</comment>
<dbReference type="Gene3D" id="1.10.10.10">
    <property type="entry name" value="Winged helix-like DNA-binding domain superfamily/Winged helix DNA-binding domain"/>
    <property type="match status" value="1"/>
</dbReference>
<feature type="domain" description="PCI" evidence="8">
    <location>
        <begin position="198"/>
        <end position="367"/>
    </location>
</feature>
<evidence type="ECO:0000256" key="7">
    <source>
        <dbReference type="ARBA" id="ARBA00023242"/>
    </source>
</evidence>
<dbReference type="GO" id="GO:0008021">
    <property type="term" value="C:synaptic vesicle"/>
    <property type="evidence" value="ECO:0007669"/>
    <property type="project" value="UniProtKB-SubCell"/>
</dbReference>
<evidence type="ECO:0000259" key="8">
    <source>
        <dbReference type="PROSITE" id="PS50250"/>
    </source>
</evidence>
<gene>
    <name evidence="9" type="primary">Cops4</name>
</gene>
<evidence type="ECO:0000256" key="4">
    <source>
        <dbReference type="ARBA" id="ARBA00014881"/>
    </source>
</evidence>
<keyword evidence="6" id="KW-0736">Signalosome</keyword>
<evidence type="ECO:0000256" key="6">
    <source>
        <dbReference type="ARBA" id="ARBA00022790"/>
    </source>
</evidence>
<dbReference type="InterPro" id="IPR040134">
    <property type="entry name" value="PSMD12/CSN4"/>
</dbReference>
<reference evidence="9" key="1">
    <citation type="submission" date="2020-04" db="EMBL/GenBank/DDBJ databases">
        <authorList>
            <person name="Neveu A P."/>
        </authorList>
    </citation>
    <scope>NUCLEOTIDE SEQUENCE</scope>
    <source>
        <tissue evidence="9">Whole embryo</tissue>
    </source>
</reference>
<evidence type="ECO:0000256" key="5">
    <source>
        <dbReference type="ARBA" id="ARBA00022490"/>
    </source>
</evidence>
<dbReference type="InterPro" id="IPR036388">
    <property type="entry name" value="WH-like_DNA-bd_sf"/>
</dbReference>
<evidence type="ECO:0000256" key="3">
    <source>
        <dbReference type="ARBA" id="ARBA00010417"/>
    </source>
</evidence>
<dbReference type="InterPro" id="IPR054559">
    <property type="entry name" value="PSMD12-CSN4-like_N"/>
</dbReference>
<comment type="subcellular location">
    <subcellularLocation>
        <location evidence="2">Cytoplasmic vesicle</location>
        <location evidence="2">Secretory vesicle</location>
        <location evidence="2">Synaptic vesicle</location>
    </subcellularLocation>
    <subcellularLocation>
        <location evidence="1">Nucleus</location>
    </subcellularLocation>
</comment>
<dbReference type="SUPFAM" id="SSF46785">
    <property type="entry name" value="Winged helix' DNA-binding domain"/>
    <property type="match status" value="1"/>
</dbReference>
<dbReference type="EMBL" id="LR784115">
    <property type="protein sequence ID" value="CAB3232900.1"/>
    <property type="molecule type" value="mRNA"/>
</dbReference>
<dbReference type="FunFam" id="1.10.10.10:FF:000130">
    <property type="entry name" value="COP9 signalosome complex subunit 4"/>
    <property type="match status" value="1"/>
</dbReference>
<evidence type="ECO:0000313" key="9">
    <source>
        <dbReference type="EMBL" id="CAB3232900.1"/>
    </source>
</evidence>
<proteinExistence type="evidence at transcript level"/>
<dbReference type="InterPro" id="IPR041406">
    <property type="entry name" value="CSN4_HTH"/>
</dbReference>
<dbReference type="PANTHER" id="PTHR10855:SF2">
    <property type="entry name" value="COP9 SIGNALOSOME COMPLEX SUBUNIT 4"/>
    <property type="match status" value="1"/>
</dbReference>
<keyword evidence="7" id="KW-0539">Nucleus</keyword>
<organism evidence="9">
    <name type="scientific">Phallusia mammillata</name>
    <dbReference type="NCBI Taxonomy" id="59560"/>
    <lineage>
        <taxon>Eukaryota</taxon>
        <taxon>Metazoa</taxon>
        <taxon>Chordata</taxon>
        <taxon>Tunicata</taxon>
        <taxon>Ascidiacea</taxon>
        <taxon>Phlebobranchia</taxon>
        <taxon>Ascidiidae</taxon>
        <taxon>Phallusia</taxon>
    </lineage>
</organism>
<dbReference type="SMART" id="SM00088">
    <property type="entry name" value="PINT"/>
    <property type="match status" value="1"/>
</dbReference>
<sequence>MSLNIKADLNVLGRAASSSHKDLTNRYQEILERCFKLEGKEKVDSLKAFMDAMMNEKVSQMVSRQLLSDFCANLPQIGNEACKEVSLFTLERIQPRVISFEEQVAQIRQHLATIFEHEEKWRDAALMLVGIPIESGQKQYSLDYKLETYLTIARLYLEDEDPVQAELYINRASLLQNETSNEQLQIHYKVCYARVLDYRRKFIEAAQRYNELSYKSAIHETERTRALEKALHCAILAPAGQQRSRMLATLFKDERCQLLPAFGILEKMYLDRIIKSDEVHEFSKQLMTHQKATTADGSNILNRAVTEHNLLSASKLYNNIRFTELGALLEIPHVMAEKIASQMICEGRMKGYIDQIDGIVYFEKRETLPTWDNQIQALCLEVNSIVDQISAAHPEWAHEKLDQIMAATHN</sequence>
<dbReference type="PROSITE" id="PS50250">
    <property type="entry name" value="PCI"/>
    <property type="match status" value="1"/>
</dbReference>
<dbReference type="AlphaFoldDB" id="A0A6F9D985"/>
<evidence type="ECO:0000256" key="1">
    <source>
        <dbReference type="ARBA" id="ARBA00004123"/>
    </source>
</evidence>
<evidence type="ECO:0000256" key="2">
    <source>
        <dbReference type="ARBA" id="ARBA00004234"/>
    </source>
</evidence>
<dbReference type="GO" id="GO:0005829">
    <property type="term" value="C:cytosol"/>
    <property type="evidence" value="ECO:0007669"/>
    <property type="project" value="TreeGrafter"/>
</dbReference>
<protein>
    <recommendedName>
        <fullName evidence="4">COP9 signalosome complex subunit 4</fullName>
    </recommendedName>
</protein>
<keyword evidence="5" id="KW-0963">Cytoplasm</keyword>
<dbReference type="PANTHER" id="PTHR10855">
    <property type="entry name" value="26S PROTEASOME NON-ATPASE REGULATORY SUBUNIT 12/COP9 SIGNALOSOME COMPLEX SUBUNIT 4"/>
    <property type="match status" value="1"/>
</dbReference>
<name>A0A6F9D985_9ASCI</name>
<dbReference type="Pfam" id="PF01399">
    <property type="entry name" value="PCI"/>
    <property type="match status" value="1"/>
</dbReference>
<dbReference type="InterPro" id="IPR036390">
    <property type="entry name" value="WH_DNA-bd_sf"/>
</dbReference>
<accession>A0A6F9D985</accession>
<dbReference type="Pfam" id="PF18420">
    <property type="entry name" value="CSN4_RPN5_eIF3a"/>
    <property type="match status" value="1"/>
</dbReference>